<dbReference type="InterPro" id="IPR011993">
    <property type="entry name" value="PH-like_dom_sf"/>
</dbReference>
<evidence type="ECO:0000313" key="3">
    <source>
        <dbReference type="EMBL" id="KZF23340.1"/>
    </source>
</evidence>
<feature type="region of interest" description="Disordered" evidence="1">
    <location>
        <begin position="96"/>
        <end position="370"/>
    </location>
</feature>
<dbReference type="PROSITE" id="PS50003">
    <property type="entry name" value="PH_DOMAIN"/>
    <property type="match status" value="1"/>
</dbReference>
<dbReference type="SMART" id="SM00233">
    <property type="entry name" value="PH"/>
    <property type="match status" value="2"/>
</dbReference>
<dbReference type="PANTHER" id="PTHR28076">
    <property type="entry name" value="SPORULATION-SPECIFIC PROTEIN 71"/>
    <property type="match status" value="1"/>
</dbReference>
<dbReference type="InterPro" id="IPR029217">
    <property type="entry name" value="Spo7_2_N"/>
</dbReference>
<accession>A0A165HDE6</accession>
<dbReference type="Pfam" id="PF23207">
    <property type="entry name" value="PH_SPO71"/>
    <property type="match status" value="1"/>
</dbReference>
<dbReference type="Pfam" id="PF15407">
    <property type="entry name" value="Spo7_2_N"/>
    <property type="match status" value="1"/>
</dbReference>
<sequence length="1135" mass="127915">MSGEPSQQRQDAAADQRLGLGALKPDSYTAKRLQHANPEHLHLTTRRCFIGPLPAGWLRTHRREWYKHYLLLDHSTKTASFTADENVSRQRRLTGLEGPSTMAMYGHSFPQPDGLESDEAEGDIGDEAEDPDGGGEDAEVTNEQPPAVPVPRSRTIEPGETDPETANRGDDTAIPTDQKVLSVDDQETSDPPAQPVSFETRPQLIKNGPSTQSADELSFVTAREDGLNRRSWKKGLAPPEPLEEASSSRDSPSGKVPSQPEEFEPSTLQSSITADSAGQNGSYIGDTPLFAGATNSTASLLDHGTRNGESLGTSQTDEPPAVAKGKNPLSKITSKRSKSQSRASDNSGAEEPVPTTTPETKKRHGSGFVHFDLPKRNEHAARLMVAQMGRRRSLRHRRNKQHDGEIVKVEKMLVRVDSTMQQLPGDFNENDSFKTESRPVEKWREFVVACRQGVDDEADFSLQMYQSRVIPVVDKSHVKKRAKHEIPLNPKTTKVNLFSSLDKTVVVWVPWKSGTRFYIMRPRSAANSVEWYTFLRSVLGKHRSHRLQINIPDLSVTIRLDNPFLTLEKSQGAARAAEGDAGAIAEMMAEERAVAGRIIERCLETVRGLPEWANVVDVWIKSEKLGLAWKRYDRLEWIHGSNEQKMYGTIAMLKSHELELRPKQHYATSATDSDGSSIVEPPPIEGFLIRLTSQRGLDQRLGRMYFKRLYFTTHNQYLCFCRPSKARPPPPPIFPMSESSKVPTANQITKKIPLIYAVDPFAMDNGQISWLKSDVAETIEKHDADCCDEAQRKFETLLHCDGFINLCHVVRVRNVVRGATPADRNIDEGEDVDFHTDVADTHRDDGSTGQFDDDRTFELLMKNGLVVRLQAYDKVTKAEWMTRLRLLIKYWKLRTTTDLELFKKVRRENLQELKIDEQSEALLGQFAQKWEVTRSVASPELYNMCPISACRTISISGVLYRKPRRHSTFARCEVILSNGRLLIFHDSLRKRTGAEIPSTHHERQAAIDLRDCYIYSGLIAEGDLLYQDRTFDSNNPGHSALPRIYSDDGWTSRDEDTMTCFVIWHPTKKSIVKAKDDGKPDGKRQHLKRVSRLGVSGRSIVFKARSRAERDHWVLSIGLEIERLQEAEQIRLVSE</sequence>
<dbReference type="OMA" id="DRWVMSI"/>
<dbReference type="GO" id="GO:1902657">
    <property type="term" value="P:protein localization to prospore membrane"/>
    <property type="evidence" value="ECO:0007669"/>
    <property type="project" value="InterPro"/>
</dbReference>
<dbReference type="STRING" id="1328760.A0A165HDE6"/>
<name>A0A165HDE6_XYLHT</name>
<dbReference type="Gene3D" id="2.30.29.30">
    <property type="entry name" value="Pleckstrin-homology domain (PH domain)/Phosphotyrosine-binding domain (PTB)"/>
    <property type="match status" value="1"/>
</dbReference>
<dbReference type="AlphaFoldDB" id="A0A165HDE6"/>
<feature type="compositionally biased region" description="Acidic residues" evidence="1">
    <location>
        <begin position="115"/>
        <end position="140"/>
    </location>
</feature>
<feature type="compositionally biased region" description="Polar residues" evidence="1">
    <location>
        <begin position="266"/>
        <end position="282"/>
    </location>
</feature>
<feature type="compositionally biased region" description="Low complexity" evidence="1">
    <location>
        <begin position="7"/>
        <end position="17"/>
    </location>
</feature>
<dbReference type="GO" id="GO:0005628">
    <property type="term" value="C:prospore membrane"/>
    <property type="evidence" value="ECO:0007669"/>
    <property type="project" value="TreeGrafter"/>
</dbReference>
<feature type="region of interest" description="Disordered" evidence="1">
    <location>
        <begin position="1"/>
        <end position="21"/>
    </location>
</feature>
<evidence type="ECO:0000313" key="4">
    <source>
        <dbReference type="Proteomes" id="UP000076632"/>
    </source>
</evidence>
<dbReference type="EMBL" id="KV407457">
    <property type="protein sequence ID" value="KZF23340.1"/>
    <property type="molecule type" value="Genomic_DNA"/>
</dbReference>
<dbReference type="InterPro" id="IPR001849">
    <property type="entry name" value="PH_domain"/>
</dbReference>
<dbReference type="InterPro" id="IPR040345">
    <property type="entry name" value="Mug56/Spo71"/>
</dbReference>
<feature type="domain" description="PH" evidence="2">
    <location>
        <begin position="952"/>
        <end position="1122"/>
    </location>
</feature>
<dbReference type="Pfam" id="PF15404">
    <property type="entry name" value="PH_4"/>
    <property type="match status" value="1"/>
</dbReference>
<dbReference type="GeneID" id="28901091"/>
<dbReference type="PANTHER" id="PTHR28076:SF1">
    <property type="entry name" value="PROSPORE MEMBRANE ADAPTER PROTEIN SPO71"/>
    <property type="match status" value="1"/>
</dbReference>
<proteinExistence type="predicted"/>
<evidence type="ECO:0000259" key="2">
    <source>
        <dbReference type="PROSITE" id="PS50003"/>
    </source>
</evidence>
<dbReference type="InParanoid" id="A0A165HDE6"/>
<dbReference type="InterPro" id="IPR039486">
    <property type="entry name" value="Mug56/Spo71_PH"/>
</dbReference>
<dbReference type="SMART" id="SM01316">
    <property type="entry name" value="Spo7_2_N"/>
    <property type="match status" value="1"/>
</dbReference>
<feature type="compositionally biased region" description="Polar residues" evidence="1">
    <location>
        <begin position="307"/>
        <end position="317"/>
    </location>
</feature>
<dbReference type="SUPFAM" id="SSF50729">
    <property type="entry name" value="PH domain-like"/>
    <property type="match status" value="2"/>
</dbReference>
<gene>
    <name evidence="3" type="ORF">L228DRAFT_282074</name>
</gene>
<protein>
    <recommendedName>
        <fullName evidence="2">PH domain-containing protein</fullName>
    </recommendedName>
</protein>
<evidence type="ECO:0000256" key="1">
    <source>
        <dbReference type="SAM" id="MobiDB-lite"/>
    </source>
</evidence>
<dbReference type="FunCoup" id="A0A165HDE6">
    <property type="interactions" value="7"/>
</dbReference>
<keyword evidence="4" id="KW-1185">Reference proteome</keyword>
<reference evidence="3 4" key="1">
    <citation type="journal article" date="2016" name="Fungal Biol.">
        <title>The genome of Xylona heveae provides a window into fungal endophytism.</title>
        <authorList>
            <person name="Gazis R."/>
            <person name="Kuo A."/>
            <person name="Riley R."/>
            <person name="LaButti K."/>
            <person name="Lipzen A."/>
            <person name="Lin J."/>
            <person name="Amirebrahimi M."/>
            <person name="Hesse C.N."/>
            <person name="Spatafora J.W."/>
            <person name="Henrissat B."/>
            <person name="Hainaut M."/>
            <person name="Grigoriev I.V."/>
            <person name="Hibbett D.S."/>
        </authorList>
    </citation>
    <scope>NUCLEOTIDE SEQUENCE [LARGE SCALE GENOMIC DNA]</scope>
    <source>
        <strain evidence="3 4">TC161</strain>
    </source>
</reference>
<dbReference type="OrthoDB" id="5579281at2759"/>
<dbReference type="InterPro" id="IPR057379">
    <property type="entry name" value="PH_SPO71"/>
</dbReference>
<dbReference type="Proteomes" id="UP000076632">
    <property type="component" value="Unassembled WGS sequence"/>
</dbReference>
<organism evidence="3 4">
    <name type="scientific">Xylona heveae (strain CBS 132557 / TC161)</name>
    <dbReference type="NCBI Taxonomy" id="1328760"/>
    <lineage>
        <taxon>Eukaryota</taxon>
        <taxon>Fungi</taxon>
        <taxon>Dikarya</taxon>
        <taxon>Ascomycota</taxon>
        <taxon>Pezizomycotina</taxon>
        <taxon>Xylonomycetes</taxon>
        <taxon>Xylonales</taxon>
        <taxon>Xylonaceae</taxon>
        <taxon>Xylona</taxon>
    </lineage>
</organism>
<dbReference type="RefSeq" id="XP_018188895.1">
    <property type="nucleotide sequence ID" value="XM_018335954.1"/>
</dbReference>